<dbReference type="InterPro" id="IPR001623">
    <property type="entry name" value="DnaJ_domain"/>
</dbReference>
<feature type="compositionally biased region" description="Low complexity" evidence="2">
    <location>
        <begin position="223"/>
        <end position="233"/>
    </location>
</feature>
<feature type="region of interest" description="Disordered" evidence="2">
    <location>
        <begin position="530"/>
        <end position="587"/>
    </location>
</feature>
<feature type="compositionally biased region" description="Basic and acidic residues" evidence="2">
    <location>
        <begin position="530"/>
        <end position="546"/>
    </location>
</feature>
<keyword evidence="1" id="KW-0175">Coiled coil</keyword>
<dbReference type="SUPFAM" id="SSF46565">
    <property type="entry name" value="Chaperone J-domain"/>
    <property type="match status" value="1"/>
</dbReference>
<dbReference type="PRINTS" id="PR00625">
    <property type="entry name" value="JDOMAIN"/>
</dbReference>
<feature type="coiled-coil region" evidence="1">
    <location>
        <begin position="308"/>
        <end position="342"/>
    </location>
</feature>
<dbReference type="Pfam" id="PF23551">
    <property type="entry name" value="Zn_ribbon_20"/>
    <property type="match status" value="2"/>
</dbReference>
<feature type="compositionally biased region" description="Basic and acidic residues" evidence="2">
    <location>
        <begin position="494"/>
        <end position="509"/>
    </location>
</feature>
<dbReference type="InterPro" id="IPR036869">
    <property type="entry name" value="J_dom_sf"/>
</dbReference>
<feature type="region of interest" description="Disordered" evidence="2">
    <location>
        <begin position="393"/>
        <end position="460"/>
    </location>
</feature>
<dbReference type="Gene3D" id="1.10.287.110">
    <property type="entry name" value="DnaJ domain"/>
    <property type="match status" value="1"/>
</dbReference>
<feature type="compositionally biased region" description="Basic and acidic residues" evidence="2">
    <location>
        <begin position="560"/>
        <end position="571"/>
    </location>
</feature>
<feature type="region of interest" description="Disordered" evidence="2">
    <location>
        <begin position="494"/>
        <end position="516"/>
    </location>
</feature>
<sequence length="646" mass="72585">MECNRDEAIRAREIAERKYAVHDFAGAKKFVLKAHQLFPDLDGISQMLAVLDVHHVAQNKLSSNNEMDWYGILQVEPIAAESTIKQQYRKLALLIHPDKNKAMGAEAAFKLVSEAFGVLSNKEKRAAHDKQQGLKAKVSQAHTHVSQAKAQGVQTSVAQTGGTRATTRGVPPPPPPHPSLTFWTACPDCRMQYQYLRIYLNLQLRCQKCNKTFEGKEMRTVPQRRNNSSQQQSTTLHDFSGKGRAAPVPPHSQQQDHNTSVNTKGNLAKGNGFADDGLQPSHSSSATPSGTVPTSKVAGAVNVIDETFLKVKRRRVAAEKEAQRKEKEKETGKMELLQQEKQRQVKLKAQEALTFWTACPDCRAQYEYLQFYLNLQLQCQRCKKTFEAKEMQTVPQRINNSSQQQSTTLHDFSSQGQAAPVPPPRQQEDHNCSVKTKGNLENGNGFADGMLQPGHSSSATPLGTVLSSKVAGPASVVEETFLKVKRRRVEAEKEAQRKEKEKDMEKRELLQQQKQRQVKLKAQEALERMKMKQREAADKEARRKAAEIYGNRSHPQNHKRKDDEGQDKDQEKEDLEDSTLSPDGAMSFKARLPSQFSGLRSLLCNHRSTMYNINDIDSEELPRAKRFRLKAPAKDIVKTPSAPPEN</sequence>
<feature type="domain" description="J" evidence="3">
    <location>
        <begin position="68"/>
        <end position="132"/>
    </location>
</feature>
<evidence type="ECO:0000259" key="3">
    <source>
        <dbReference type="PROSITE" id="PS50076"/>
    </source>
</evidence>
<dbReference type="PANTHER" id="PTHR44137:SF32">
    <property type="entry name" value="DNAJ HEAT SHOCK AMINO-TERMINAL DOMAIN PROTEIN"/>
    <property type="match status" value="1"/>
</dbReference>
<feature type="region of interest" description="Disordered" evidence="2">
    <location>
        <begin position="146"/>
        <end position="176"/>
    </location>
</feature>
<keyword evidence="5" id="KW-1185">Reference proteome</keyword>
<feature type="compositionally biased region" description="Polar residues" evidence="2">
    <location>
        <begin position="251"/>
        <end position="265"/>
    </location>
</feature>
<dbReference type="SMART" id="SM00271">
    <property type="entry name" value="DnaJ"/>
    <property type="match status" value="1"/>
</dbReference>
<feature type="compositionally biased region" description="Polar residues" evidence="2">
    <location>
        <begin position="393"/>
        <end position="417"/>
    </location>
</feature>
<dbReference type="PROSITE" id="PS50076">
    <property type="entry name" value="DNAJ_2"/>
    <property type="match status" value="1"/>
</dbReference>
<feature type="compositionally biased region" description="Polar residues" evidence="2">
    <location>
        <begin position="280"/>
        <end position="294"/>
    </location>
</feature>
<protein>
    <recommendedName>
        <fullName evidence="3">J domain-containing protein</fullName>
    </recommendedName>
</protein>
<feature type="region of interest" description="Disordered" evidence="2">
    <location>
        <begin position="218"/>
        <end position="294"/>
    </location>
</feature>
<evidence type="ECO:0000256" key="2">
    <source>
        <dbReference type="SAM" id="MobiDB-lite"/>
    </source>
</evidence>
<dbReference type="InterPro" id="IPR056988">
    <property type="entry name" value="Zn_ribbon_pln"/>
</dbReference>
<dbReference type="PANTHER" id="PTHR44137">
    <property type="entry name" value="BNAC03G44070D PROTEIN"/>
    <property type="match status" value="1"/>
</dbReference>
<dbReference type="Proteomes" id="UP001497444">
    <property type="component" value="Chromosome 2"/>
</dbReference>
<feature type="compositionally biased region" description="Polar residues" evidence="2">
    <location>
        <begin position="146"/>
        <end position="159"/>
    </location>
</feature>
<evidence type="ECO:0000313" key="4">
    <source>
        <dbReference type="EMBL" id="CAK9268177.1"/>
    </source>
</evidence>
<organism evidence="4 5">
    <name type="scientific">Sphagnum jensenii</name>
    <dbReference type="NCBI Taxonomy" id="128206"/>
    <lineage>
        <taxon>Eukaryota</taxon>
        <taxon>Viridiplantae</taxon>
        <taxon>Streptophyta</taxon>
        <taxon>Embryophyta</taxon>
        <taxon>Bryophyta</taxon>
        <taxon>Sphagnophytina</taxon>
        <taxon>Sphagnopsida</taxon>
        <taxon>Sphagnales</taxon>
        <taxon>Sphagnaceae</taxon>
        <taxon>Sphagnum</taxon>
    </lineage>
</organism>
<name>A0ABP0WMS1_9BRYO</name>
<gene>
    <name evidence="4" type="ORF">CSSPJE1EN1_LOCUS13655</name>
</gene>
<evidence type="ECO:0000256" key="1">
    <source>
        <dbReference type="SAM" id="Coils"/>
    </source>
</evidence>
<evidence type="ECO:0000313" key="5">
    <source>
        <dbReference type="Proteomes" id="UP001497444"/>
    </source>
</evidence>
<feature type="compositionally biased region" description="Low complexity" evidence="2">
    <location>
        <begin position="160"/>
        <end position="169"/>
    </location>
</feature>
<proteinExistence type="predicted"/>
<accession>A0ABP0WMS1</accession>
<dbReference type="CDD" id="cd06257">
    <property type="entry name" value="DnaJ"/>
    <property type="match status" value="1"/>
</dbReference>
<reference evidence="4 5" key="1">
    <citation type="submission" date="2024-02" db="EMBL/GenBank/DDBJ databases">
        <authorList>
            <consortium name="ELIXIR-Norway"/>
            <consortium name="Elixir Norway"/>
        </authorList>
    </citation>
    <scope>NUCLEOTIDE SEQUENCE [LARGE SCALE GENOMIC DNA]</scope>
</reference>
<dbReference type="Pfam" id="PF00226">
    <property type="entry name" value="DnaJ"/>
    <property type="match status" value="1"/>
</dbReference>
<feature type="compositionally biased region" description="Polar residues" evidence="2">
    <location>
        <begin position="433"/>
        <end position="442"/>
    </location>
</feature>
<dbReference type="EMBL" id="OZ020097">
    <property type="protein sequence ID" value="CAK9268177.1"/>
    <property type="molecule type" value="Genomic_DNA"/>
</dbReference>